<dbReference type="Pfam" id="PF14020">
    <property type="entry name" value="DUF4236"/>
    <property type="match status" value="1"/>
</dbReference>
<accession>A0A1G9Y1U4</accession>
<evidence type="ECO:0000313" key="2">
    <source>
        <dbReference type="EMBL" id="SDN03054.1"/>
    </source>
</evidence>
<dbReference type="RefSeq" id="WP_093208716.1">
    <property type="nucleotide sequence ID" value="NZ_FNGS01000012.1"/>
</dbReference>
<gene>
    <name evidence="2" type="ORF">SAMN04488090_4783</name>
</gene>
<feature type="domain" description="DUF4236" evidence="1">
    <location>
        <begin position="3"/>
        <end position="56"/>
    </location>
</feature>
<reference evidence="2 3" key="1">
    <citation type="submission" date="2016-10" db="EMBL/GenBank/DDBJ databases">
        <authorList>
            <person name="de Groot N.N."/>
        </authorList>
    </citation>
    <scope>NUCLEOTIDE SEQUENCE [LARGE SCALE GENOMIC DNA]</scope>
    <source>
        <strain evidence="2 3">DSM 21668</strain>
    </source>
</reference>
<dbReference type="EMBL" id="FNGS01000012">
    <property type="protein sequence ID" value="SDN03054.1"/>
    <property type="molecule type" value="Genomic_DNA"/>
</dbReference>
<dbReference type="OrthoDB" id="9806903at2"/>
<protein>
    <recommendedName>
        <fullName evidence="1">DUF4236 domain-containing protein</fullName>
    </recommendedName>
</protein>
<dbReference type="Proteomes" id="UP000198901">
    <property type="component" value="Unassembled WGS sequence"/>
</dbReference>
<organism evidence="2 3">
    <name type="scientific">Siphonobacter aquaeclarae</name>
    <dbReference type="NCBI Taxonomy" id="563176"/>
    <lineage>
        <taxon>Bacteria</taxon>
        <taxon>Pseudomonadati</taxon>
        <taxon>Bacteroidota</taxon>
        <taxon>Cytophagia</taxon>
        <taxon>Cytophagales</taxon>
        <taxon>Cytophagaceae</taxon>
        <taxon>Siphonobacter</taxon>
    </lineage>
</organism>
<dbReference type="STRING" id="563176.SAMN04488090_4783"/>
<evidence type="ECO:0000313" key="3">
    <source>
        <dbReference type="Proteomes" id="UP000198901"/>
    </source>
</evidence>
<dbReference type="AlphaFoldDB" id="A0A1G9Y1U4"/>
<name>A0A1G9Y1U4_9BACT</name>
<proteinExistence type="predicted"/>
<evidence type="ECO:0000259" key="1">
    <source>
        <dbReference type="Pfam" id="PF14020"/>
    </source>
</evidence>
<keyword evidence="3" id="KW-1185">Reference proteome</keyword>
<dbReference type="InterPro" id="IPR025330">
    <property type="entry name" value="DUF4236"/>
</dbReference>
<sequence length="372" mass="42252">MAWSFRKRIKIIPGVHLNVSKSGISTSIGVRGASITVGKNGTFLNTSIPQLGLYNRQQLSDGRRLPSPNPVFEEVESEGRGNIFSADVQEITTEGMEGIKEAILLAGQQRDELHKDLRKVKSQLTFSLIKRSASFLLGYGLIWKQIPQRLKEDTEAQRDAIRQIREQIANSYVPLDVDFDSETEQLFERVVASFGKLMTSRKIWDVTSAHYQDRVKTRSSASTIVKKREIRFSADSLPFIRSNFQVLCFRNANGGDLYFYPGFIVMYSGVKRFAVISFDELIFSFRAISFTETGSVPADSRVMYHTWAKVNKNGTRDKRFKANYQIPVVRYGEIALKTATGLNEEYEFSNYEYAEDFSRALKAYQTSTKGRG</sequence>